<reference evidence="2 3" key="1">
    <citation type="submission" date="2015-01" db="EMBL/GenBank/DDBJ databases">
        <title>Paenibacillus swuensis/DY6/whole genome sequencing.</title>
        <authorList>
            <person name="Kim M.K."/>
            <person name="Srinivasan S."/>
            <person name="Lee J.-J."/>
        </authorList>
    </citation>
    <scope>NUCLEOTIDE SEQUENCE [LARGE SCALE GENOMIC DNA]</scope>
    <source>
        <strain evidence="2 3">DY6</strain>
    </source>
</reference>
<gene>
    <name evidence="2" type="ORF">SY83_20500</name>
</gene>
<dbReference type="AlphaFoldDB" id="A0A172TMR3"/>
<accession>A0A172TMR3</accession>
<dbReference type="EMBL" id="CP011388">
    <property type="protein sequence ID" value="ANE48272.1"/>
    <property type="molecule type" value="Genomic_DNA"/>
</dbReference>
<keyword evidence="1" id="KW-0175">Coiled coil</keyword>
<sequence>MKYTEEQLRHVVFLSEVVLQGNKRGMMEETLLMLLYIVKSLKEAEFSEDVSEEIARLIEQVEERLREENGRLQEIQINLAMPNRRKPMV</sequence>
<proteinExistence type="predicted"/>
<dbReference type="KEGG" id="pswu:SY83_20500"/>
<organism evidence="2 3">
    <name type="scientific">Paenibacillus swuensis</name>
    <dbReference type="NCBI Taxonomy" id="1178515"/>
    <lineage>
        <taxon>Bacteria</taxon>
        <taxon>Bacillati</taxon>
        <taxon>Bacillota</taxon>
        <taxon>Bacilli</taxon>
        <taxon>Bacillales</taxon>
        <taxon>Paenibacillaceae</taxon>
        <taxon>Paenibacillus</taxon>
    </lineage>
</organism>
<dbReference type="PATRIC" id="fig|1178515.4.peg.4149"/>
<feature type="coiled-coil region" evidence="1">
    <location>
        <begin position="47"/>
        <end position="78"/>
    </location>
</feature>
<evidence type="ECO:0000313" key="2">
    <source>
        <dbReference type="EMBL" id="ANE48272.1"/>
    </source>
</evidence>
<evidence type="ECO:0000256" key="1">
    <source>
        <dbReference type="SAM" id="Coils"/>
    </source>
</evidence>
<dbReference type="OrthoDB" id="2620138at2"/>
<dbReference type="RefSeq" id="WP_068609921.1">
    <property type="nucleotide sequence ID" value="NZ_CP011388.1"/>
</dbReference>
<evidence type="ECO:0000313" key="3">
    <source>
        <dbReference type="Proteomes" id="UP000076927"/>
    </source>
</evidence>
<protein>
    <submittedName>
        <fullName evidence="2">Uncharacterized protein</fullName>
    </submittedName>
</protein>
<keyword evidence="3" id="KW-1185">Reference proteome</keyword>
<dbReference type="Proteomes" id="UP000076927">
    <property type="component" value="Chromosome"/>
</dbReference>
<name>A0A172TMR3_9BACL</name>
<dbReference type="STRING" id="1178515.SY83_20500"/>